<dbReference type="Proteomes" id="UP001280581">
    <property type="component" value="Unassembled WGS sequence"/>
</dbReference>
<protein>
    <recommendedName>
        <fullName evidence="16">Polyketide synthase</fullName>
    </recommendedName>
</protein>
<dbReference type="PANTHER" id="PTHR43775:SF29">
    <property type="entry name" value="ASPERFURANONE POLYKETIDE SYNTHASE AFOG-RELATED"/>
    <property type="match status" value="1"/>
</dbReference>
<keyword evidence="10" id="KW-0812">Transmembrane</keyword>
<dbReference type="Gene3D" id="3.40.50.150">
    <property type="entry name" value="Vaccinia Virus protein VP39"/>
    <property type="match status" value="1"/>
</dbReference>
<dbReference type="GO" id="GO:0004315">
    <property type="term" value="F:3-oxoacyl-[acyl-carrier-protein] synthase activity"/>
    <property type="evidence" value="ECO:0007669"/>
    <property type="project" value="InterPro"/>
</dbReference>
<dbReference type="GO" id="GO:0016491">
    <property type="term" value="F:oxidoreductase activity"/>
    <property type="evidence" value="ECO:0007669"/>
    <property type="project" value="UniProtKB-KW"/>
</dbReference>
<evidence type="ECO:0000256" key="4">
    <source>
        <dbReference type="ARBA" id="ARBA00022857"/>
    </source>
</evidence>
<evidence type="ECO:0000259" key="13">
    <source>
        <dbReference type="PROSITE" id="PS52019"/>
    </source>
</evidence>
<dbReference type="InterPro" id="IPR001227">
    <property type="entry name" value="Ac_transferase_dom_sf"/>
</dbReference>
<dbReference type="PROSITE" id="PS50075">
    <property type="entry name" value="CARRIER"/>
    <property type="match status" value="1"/>
</dbReference>
<dbReference type="InterPro" id="IPR057326">
    <property type="entry name" value="KR_dom"/>
</dbReference>
<dbReference type="Gene3D" id="3.40.50.720">
    <property type="entry name" value="NAD(P)-binding Rossmann-like Domain"/>
    <property type="match status" value="2"/>
</dbReference>
<dbReference type="SMART" id="SM00823">
    <property type="entry name" value="PKS_PP"/>
    <property type="match status" value="1"/>
</dbReference>
<evidence type="ECO:0000256" key="8">
    <source>
        <dbReference type="PROSITE-ProRule" id="PRU01363"/>
    </source>
</evidence>
<dbReference type="Pfam" id="PF23114">
    <property type="entry name" value="NAD-bd_HRPKS_sdrA"/>
    <property type="match status" value="1"/>
</dbReference>
<dbReference type="Gene3D" id="3.30.70.3290">
    <property type="match status" value="1"/>
</dbReference>
<keyword evidence="4" id="KW-0521">NADP</keyword>
<dbReference type="SMART" id="SM00825">
    <property type="entry name" value="PKS_KS"/>
    <property type="match status" value="1"/>
</dbReference>
<dbReference type="Gene3D" id="3.90.180.10">
    <property type="entry name" value="Medium-chain alcohol dehydrogenases, catalytic domain"/>
    <property type="match status" value="1"/>
</dbReference>
<comment type="caution">
    <text evidence="14">The sequence shown here is derived from an EMBL/GenBank/DDBJ whole genome shotgun (WGS) entry which is preliminary data.</text>
</comment>
<keyword evidence="5" id="KW-0560">Oxidoreductase</keyword>
<dbReference type="SMART" id="SM00826">
    <property type="entry name" value="PKS_DH"/>
    <property type="match status" value="1"/>
</dbReference>
<evidence type="ECO:0000256" key="1">
    <source>
        <dbReference type="ARBA" id="ARBA00022450"/>
    </source>
</evidence>
<dbReference type="InterPro" id="IPR020806">
    <property type="entry name" value="PKS_PP-bd"/>
</dbReference>
<dbReference type="InterPro" id="IPR014043">
    <property type="entry name" value="Acyl_transferase_dom"/>
</dbReference>
<dbReference type="PROSITE" id="PS00606">
    <property type="entry name" value="KS3_1"/>
    <property type="match status" value="1"/>
</dbReference>
<dbReference type="InterPro" id="IPR029063">
    <property type="entry name" value="SAM-dependent_MTases_sf"/>
</dbReference>
<feature type="domain" description="PKS/mFAS DH" evidence="13">
    <location>
        <begin position="1062"/>
        <end position="1378"/>
    </location>
</feature>
<dbReference type="InterPro" id="IPR016036">
    <property type="entry name" value="Malonyl_transacylase_ACP-bd"/>
</dbReference>
<feature type="region of interest" description="N-terminal hotdog fold" evidence="8">
    <location>
        <begin position="1062"/>
        <end position="1196"/>
    </location>
</feature>
<dbReference type="Gene3D" id="1.10.1200.10">
    <property type="entry name" value="ACP-like"/>
    <property type="match status" value="1"/>
</dbReference>
<dbReference type="GO" id="GO:0031177">
    <property type="term" value="F:phosphopantetheine binding"/>
    <property type="evidence" value="ECO:0007669"/>
    <property type="project" value="InterPro"/>
</dbReference>
<dbReference type="SUPFAM" id="SSF50129">
    <property type="entry name" value="GroES-like"/>
    <property type="match status" value="1"/>
</dbReference>
<gene>
    <name evidence="14" type="ORF">GRF29_1536g1104890</name>
</gene>
<keyword evidence="10" id="KW-0472">Membrane</keyword>
<dbReference type="Pfam" id="PF13602">
    <property type="entry name" value="ADH_zinc_N_2"/>
    <property type="match status" value="1"/>
</dbReference>
<dbReference type="Pfam" id="PF23297">
    <property type="entry name" value="ACP_SdgA_C"/>
    <property type="match status" value="1"/>
</dbReference>
<dbReference type="Gene3D" id="3.10.129.110">
    <property type="entry name" value="Polyketide synthase dehydratase"/>
    <property type="match status" value="1"/>
</dbReference>
<dbReference type="SMART" id="SM00822">
    <property type="entry name" value="PKS_KR"/>
    <property type="match status" value="1"/>
</dbReference>
<dbReference type="GO" id="GO:0030639">
    <property type="term" value="P:polyketide biosynthetic process"/>
    <property type="evidence" value="ECO:0007669"/>
    <property type="project" value="UniProtKB-ARBA"/>
</dbReference>
<keyword evidence="6" id="KW-0511">Multifunctional enzyme</keyword>
<dbReference type="SUPFAM" id="SSF53335">
    <property type="entry name" value="S-adenosyl-L-methionine-dependent methyltransferases"/>
    <property type="match status" value="1"/>
</dbReference>
<dbReference type="InterPro" id="IPR049551">
    <property type="entry name" value="PKS_DH_C"/>
</dbReference>
<accession>A0AAN6LLT8</accession>
<evidence type="ECO:0000256" key="2">
    <source>
        <dbReference type="ARBA" id="ARBA00022553"/>
    </source>
</evidence>
<dbReference type="FunFam" id="3.40.50.720:FF:000209">
    <property type="entry name" value="Polyketide synthase Pks12"/>
    <property type="match status" value="1"/>
</dbReference>
<evidence type="ECO:0000259" key="11">
    <source>
        <dbReference type="PROSITE" id="PS50075"/>
    </source>
</evidence>
<keyword evidence="10" id="KW-1133">Transmembrane helix</keyword>
<dbReference type="InterPro" id="IPR009081">
    <property type="entry name" value="PP-bd_ACP"/>
</dbReference>
<evidence type="ECO:0000256" key="10">
    <source>
        <dbReference type="SAM" id="Phobius"/>
    </source>
</evidence>
<evidence type="ECO:0000256" key="9">
    <source>
        <dbReference type="SAM" id="MobiDB-lite"/>
    </source>
</evidence>
<dbReference type="SUPFAM" id="SSF53901">
    <property type="entry name" value="Thiolase-like"/>
    <property type="match status" value="1"/>
</dbReference>
<feature type="transmembrane region" description="Helical" evidence="10">
    <location>
        <begin position="2719"/>
        <end position="2742"/>
    </location>
</feature>
<feature type="region of interest" description="C-terminal hotdog fold" evidence="8">
    <location>
        <begin position="1225"/>
        <end position="1378"/>
    </location>
</feature>
<dbReference type="Pfam" id="PF08240">
    <property type="entry name" value="ADH_N"/>
    <property type="match status" value="1"/>
</dbReference>
<keyword evidence="15" id="KW-1185">Reference proteome</keyword>
<dbReference type="InterPro" id="IPR020841">
    <property type="entry name" value="PKS_Beta-ketoAc_synthase_dom"/>
</dbReference>
<dbReference type="PROSITE" id="PS52019">
    <property type="entry name" value="PKS_MFAS_DH"/>
    <property type="match status" value="1"/>
</dbReference>
<dbReference type="Pfam" id="PF21089">
    <property type="entry name" value="PKS_DH_N"/>
    <property type="match status" value="1"/>
</dbReference>
<dbReference type="GO" id="GO:1901336">
    <property type="term" value="P:lactone biosynthetic process"/>
    <property type="evidence" value="ECO:0007669"/>
    <property type="project" value="UniProtKB-ARBA"/>
</dbReference>
<dbReference type="InterPro" id="IPR013217">
    <property type="entry name" value="Methyltransf_12"/>
</dbReference>
<dbReference type="InterPro" id="IPR042104">
    <property type="entry name" value="PKS_dehydratase_sf"/>
</dbReference>
<dbReference type="SMART" id="SM00827">
    <property type="entry name" value="PKS_AT"/>
    <property type="match status" value="1"/>
</dbReference>
<dbReference type="InterPro" id="IPR020843">
    <property type="entry name" value="ER"/>
</dbReference>
<feature type="active site" description="Proton acceptor; for dehydratase activity" evidence="8">
    <location>
        <position position="1094"/>
    </location>
</feature>
<dbReference type="InterPro" id="IPR013968">
    <property type="entry name" value="PKS_KR"/>
</dbReference>
<dbReference type="InterPro" id="IPR020807">
    <property type="entry name" value="PKS_DH"/>
</dbReference>
<dbReference type="Pfam" id="PF00109">
    <property type="entry name" value="ketoacyl-synt"/>
    <property type="match status" value="1"/>
</dbReference>
<feature type="domain" description="Ketosynthase family 3 (KS3)" evidence="12">
    <location>
        <begin position="1"/>
        <end position="426"/>
    </location>
</feature>
<evidence type="ECO:0008006" key="16">
    <source>
        <dbReference type="Google" id="ProtNLM"/>
    </source>
</evidence>
<dbReference type="InterPro" id="IPR016039">
    <property type="entry name" value="Thiolase-like"/>
</dbReference>
<evidence type="ECO:0000256" key="3">
    <source>
        <dbReference type="ARBA" id="ARBA00022679"/>
    </source>
</evidence>
<dbReference type="InterPro" id="IPR006162">
    <property type="entry name" value="Ppantetheine_attach_site"/>
</dbReference>
<dbReference type="GO" id="GO:0006633">
    <property type="term" value="P:fatty acid biosynthetic process"/>
    <property type="evidence" value="ECO:0007669"/>
    <property type="project" value="InterPro"/>
</dbReference>
<evidence type="ECO:0000259" key="12">
    <source>
        <dbReference type="PROSITE" id="PS52004"/>
    </source>
</evidence>
<dbReference type="Pfam" id="PF00698">
    <property type="entry name" value="Acyl_transf_1"/>
    <property type="match status" value="1"/>
</dbReference>
<dbReference type="CDD" id="cd00833">
    <property type="entry name" value="PKS"/>
    <property type="match status" value="1"/>
</dbReference>
<evidence type="ECO:0000256" key="5">
    <source>
        <dbReference type="ARBA" id="ARBA00023002"/>
    </source>
</evidence>
<dbReference type="InterPro" id="IPR049900">
    <property type="entry name" value="PKS_mFAS_DH"/>
</dbReference>
<dbReference type="GO" id="GO:0004312">
    <property type="term" value="F:fatty acid synthase activity"/>
    <property type="evidence" value="ECO:0007669"/>
    <property type="project" value="TreeGrafter"/>
</dbReference>
<dbReference type="CDD" id="cd02440">
    <property type="entry name" value="AdoMet_MTases"/>
    <property type="match status" value="1"/>
</dbReference>
<feature type="transmembrane region" description="Helical" evidence="10">
    <location>
        <begin position="2677"/>
        <end position="2699"/>
    </location>
</feature>
<dbReference type="Pfam" id="PF14765">
    <property type="entry name" value="PS-DH"/>
    <property type="match status" value="1"/>
</dbReference>
<dbReference type="Pfam" id="PF08242">
    <property type="entry name" value="Methyltransf_12"/>
    <property type="match status" value="1"/>
</dbReference>
<dbReference type="PANTHER" id="PTHR43775">
    <property type="entry name" value="FATTY ACID SYNTHASE"/>
    <property type="match status" value="1"/>
</dbReference>
<keyword evidence="1" id="KW-0596">Phosphopantetheine</keyword>
<dbReference type="InterPro" id="IPR036291">
    <property type="entry name" value="NAD(P)-bd_dom_sf"/>
</dbReference>
<proteinExistence type="predicted"/>
<dbReference type="PROSITE" id="PS00012">
    <property type="entry name" value="PHOSPHOPANTETHEINE"/>
    <property type="match status" value="1"/>
</dbReference>
<dbReference type="InterPro" id="IPR018201">
    <property type="entry name" value="Ketoacyl_synth_AS"/>
</dbReference>
<evidence type="ECO:0000256" key="6">
    <source>
        <dbReference type="ARBA" id="ARBA00023268"/>
    </source>
</evidence>
<dbReference type="SUPFAM" id="SSF52151">
    <property type="entry name" value="FabD/lysophospholipase-like"/>
    <property type="match status" value="1"/>
</dbReference>
<dbReference type="Pfam" id="PF08659">
    <property type="entry name" value="KR"/>
    <property type="match status" value="1"/>
</dbReference>
<reference evidence="14 15" key="1">
    <citation type="submission" date="2021-02" db="EMBL/GenBank/DDBJ databases">
        <title>Genome assembly of Pseudopithomyces chartarum.</title>
        <authorList>
            <person name="Jauregui R."/>
            <person name="Singh J."/>
            <person name="Voisey C."/>
        </authorList>
    </citation>
    <scope>NUCLEOTIDE SEQUENCE [LARGE SCALE GENOMIC DNA]</scope>
    <source>
        <strain evidence="14 15">AGR01</strain>
    </source>
</reference>
<feature type="domain" description="Carrier" evidence="11">
    <location>
        <begin position="2589"/>
        <end position="2669"/>
    </location>
</feature>
<dbReference type="InterPro" id="IPR049552">
    <property type="entry name" value="PKS_DH_N"/>
</dbReference>
<keyword evidence="3" id="KW-0808">Transferase</keyword>
<dbReference type="InterPro" id="IPR056501">
    <property type="entry name" value="NAD-bd_HRPKS_sdrA"/>
</dbReference>
<dbReference type="InterPro" id="IPR013154">
    <property type="entry name" value="ADH-like_N"/>
</dbReference>
<name>A0AAN6LLT8_9PLEO</name>
<dbReference type="CDD" id="cd05195">
    <property type="entry name" value="enoyl_red"/>
    <property type="match status" value="1"/>
</dbReference>
<dbReference type="InterPro" id="IPR050091">
    <property type="entry name" value="PKS_NRPS_Biosynth_Enz"/>
</dbReference>
<dbReference type="InterPro" id="IPR011032">
    <property type="entry name" value="GroES-like_sf"/>
</dbReference>
<dbReference type="SUPFAM" id="SSF51735">
    <property type="entry name" value="NAD(P)-binding Rossmann-fold domains"/>
    <property type="match status" value="2"/>
</dbReference>
<dbReference type="InterPro" id="IPR014031">
    <property type="entry name" value="Ketoacyl_synth_C"/>
</dbReference>
<organism evidence="14 15">
    <name type="scientific">Pseudopithomyces chartarum</name>
    <dbReference type="NCBI Taxonomy" id="1892770"/>
    <lineage>
        <taxon>Eukaryota</taxon>
        <taxon>Fungi</taxon>
        <taxon>Dikarya</taxon>
        <taxon>Ascomycota</taxon>
        <taxon>Pezizomycotina</taxon>
        <taxon>Dothideomycetes</taxon>
        <taxon>Pleosporomycetidae</taxon>
        <taxon>Pleosporales</taxon>
        <taxon>Massarineae</taxon>
        <taxon>Didymosphaeriaceae</taxon>
        <taxon>Pseudopithomyces</taxon>
    </lineage>
</organism>
<feature type="compositionally biased region" description="Polar residues" evidence="9">
    <location>
        <begin position="265"/>
        <end position="284"/>
    </location>
</feature>
<dbReference type="InterPro" id="IPR016035">
    <property type="entry name" value="Acyl_Trfase/lysoPLipase"/>
</dbReference>
<evidence type="ECO:0000313" key="15">
    <source>
        <dbReference type="Proteomes" id="UP001280581"/>
    </source>
</evidence>
<dbReference type="SUPFAM" id="SSF55048">
    <property type="entry name" value="Probable ACP-binding domain of malonyl-CoA ACP transacylase"/>
    <property type="match status" value="1"/>
</dbReference>
<dbReference type="Gene3D" id="3.40.47.10">
    <property type="match status" value="1"/>
</dbReference>
<dbReference type="Gene3D" id="3.40.366.10">
    <property type="entry name" value="Malonyl-Coenzyme A Acyl Carrier Protein, domain 2"/>
    <property type="match status" value="1"/>
</dbReference>
<dbReference type="Pfam" id="PF02801">
    <property type="entry name" value="Ketoacyl-synt_C"/>
    <property type="match status" value="1"/>
</dbReference>
<dbReference type="InterPro" id="IPR014030">
    <property type="entry name" value="Ketoacyl_synth_N"/>
</dbReference>
<evidence type="ECO:0000256" key="7">
    <source>
        <dbReference type="ARBA" id="ARBA00023315"/>
    </source>
</evidence>
<feature type="region of interest" description="Disordered" evidence="9">
    <location>
        <begin position="264"/>
        <end position="284"/>
    </location>
</feature>
<feature type="active site" description="Proton donor; for dehydratase activity" evidence="8">
    <location>
        <position position="1289"/>
    </location>
</feature>
<dbReference type="PROSITE" id="PS52004">
    <property type="entry name" value="KS3_2"/>
    <property type="match status" value="1"/>
</dbReference>
<dbReference type="EMBL" id="WVTA01000021">
    <property type="protein sequence ID" value="KAK3197239.1"/>
    <property type="molecule type" value="Genomic_DNA"/>
</dbReference>
<evidence type="ECO:0000313" key="14">
    <source>
        <dbReference type="EMBL" id="KAK3197239.1"/>
    </source>
</evidence>
<keyword evidence="2" id="KW-0597">Phosphoprotein</keyword>
<keyword evidence="7" id="KW-0012">Acyltransferase</keyword>
<dbReference type="SMART" id="SM00829">
    <property type="entry name" value="PKS_ER"/>
    <property type="match status" value="1"/>
</dbReference>
<sequence length="3120" mass="339783">MEPIAIIGLALRFSGDAVSEEGFWKVMIEKRCTKTEWPQSRINVDAFHDKSNPSKSAISSRGANLLSEDPALFDAPFFSISNNEASALDPQQCLLLETAYQALENAGITLDSLRGTDTGVYTGCMNDDHKTTLARDVDMTPKYSALGLSQSMLANRISWTFDLRGPSLNVDTACSSSLMAVDLACQAIRSGDISMALVGGVNLLLGVESSVGMSKMGILSPDSQCHSFDERANGFSRGEGIGVVMLKRLSDAVRDNDTIRAVIRSSASNSDGRTPGLTQPSSEQQESLIRFAYAKAGLDFSQTRYFEAHGTGTPIGDPIEAYAIANVFSAHRTAEDPLYIGAMKANFGHTEGASGIAQLIKTVMVLEKGIIPPIAELKNLNPKLKPDVWNFEFVKEARVWPTAAIRRASVNSFGFGGSNIHVVVDDAYGYLNSEGIEAFASNGPKKSTERNGTMVNGSNQANGVKHTNGVHEHDGKTDNGSLRVNGVNHTNGIHEHNGTTVNGFQMTNGSHIINGTKHTNGIHKHNASNELNDTHESHEIRQKDHFHDVEHTNGLEKRSQLHNGINGEHKISKKSKINRVSAIPEVKDTQRSVKKPYLFQWSASDENALKRTTESFSRHLKTRVDEPYLQQLAYTLSDRRTPLTWRSFAVVESVEHAPALEKQLSTPVRSEREPAAIYAFTGQGAQYKQMGLDLLHYPAFKQSLDEFDGSLRGLGCEWSLFDILQAEDASINEPEYSQPLCTALQVALMDLLQTFNLVPSAVVGHSSGEIAAAYAAGGIDLKSACKIAYFRGKFAAQISKSGANGSMLAVGLSETDVLPYFESPETTVACMNSPVNTTVSGPKADIQALHERLEKAGVFSRELITGVAYHSPIMNSVATEYAAAIYGITRPPHKTGSIRIASTVTGELVTDASCFSDPQYWVRNLVSPVRFSTALLQLTSQPKGARKLGQKAKVVCSDVVEIGPHAALKRPIEETLSQNKRQLRYHASLSRNEASSTYLLKLVGQLHCIGYKPDLMRVNGLDRNARIRTLTDLPQYSFSHTKSYVRQTTLAAGVAKRRHFPRPLLGAPVADWNPLEPKWRQYLSVQSTPWVVDHQVDNSILFPGAAMIVLALEASHQMTPPDHKIRAYRIKEATFSSPIVIPSAEEEHAEIETTYRPVWMPSANGSSWGEVRISVRNGDSVQEACRVILTAETEDARSGIDDGSELVAHRNHLIKHYRELSSTCEKPVDTKAVYRTYNKMGLQYGPVFQGIQQPQWNGVDTCKAGILMGNTDSSKADPNEFPIHPATLDILAHLMWVPLTNGGATTVPTALPTRIRDAWVSNVGLRDNRIHSMRGAARSWKRDFKVIEGTAVMLNDADEPIFSLGTLEFSTITRNGPDSGEKRFIPIASSLKTMSDITLMEKSQFQRFIEAEKSVDTAESSFNLDLGPVLQWFIRSTLDQLKDEELDTLPSHLRKYVDWMRLQAKQFPELSDEVFNDEAQREALFNRVEQANDRGKAYITFGRHMLSILRGTVDPLALLFGNPLAEEFYVDLMRSVSVDSKLRKFLEALSFKNPSLNILEVGAGTGSITSYILAPLLSKGAPCFNSYDYTDVSAGFFERAKEKFALEAPIEKFQFRIFDLESEPLAQGLEASSYDLIVASCVIHATSNLKETLSRLKTVLKPGGKLILFEVLRPECLRTAYIFGTLPGWWASTDFRNDRDRRWGPNITTAQWESVLSEAGFMVDAVVRDHEDELCHEFGFVFATAGDGAPAVDSIEETTLIVNPASDTSSELAAVLSNRLKNSGGMKTIILDEIRTPEDLTGQRLVVLAELNNPLLRNLTEEHYNAVNLIASSGRPVLWVHKSGQGTDEFADFQMVNGLARVLRTENPNRAFVTLSLQDSTAVDSNAKTILKILQELESKRWSIEQCEQGYVEGDNTLQIQRVFEESEMDDRISAQTKPQLREERWDSCGPLALTVHSPGLLDSLCFVADPLAKNETPLGSEEVLVDVRVIGLNFRDVLIALGAMDTDRLGVECTGIVREAGSKSPLRPGDRVVLPKIGCARSQVRCNSQVVVKIPESMSFEEAASYPTIATTAYYSLVEVARIEKGETILVHAGAGGTGQFCIQLAQRAGAEIYATTSSHAKKEFLMSRYGIPADHIFYSRNTSFAEAVRQATNGRGVDIIVNSLAGDSLVASWELMAPHGRFLELGRADINGNSNLPMLNFKNNVSFHSIALDYILDNRPVLLARMFNAVTDMLVSGELKLPSPIRSFDVSEITDAFRYLQSGGSVGKIVLKVEPSHVVQTYRVETPEWRFSENATYVIAGGLGGLGRSAARWMAARGARNFILLSRSGPVTKASQKLLEDLRKAGVTVEAPCCDVSSAQSLSSVLSGLEAKMPPIKGCLQCTMVLKDALFEKMSYADWKTATEAKTTTSWNLHKLLPQGMDFFVLFSSLSGIAGRIGQANYAAGDTYQDALAYHRVSLGEKATSLDFGAMASVGLLAENTDFMGKMGSDEDAIRVVQEDEFHAVLDVYLGPNPPATGTDMATQALIGMSTPRIYIDNGIELPSLLNQRMYAPLARLGASTSDATGGTDLDGVNYAKAFRTATSTEEASSVVLAALASKLSRALSIVSEDLDPSKPLHQYGVDSLVAVELRNWFGKEFESNVTVLKIMGAADIRTLHNGDSVLSANGRTYCREELVFSGAAFLLSYLLIAHLALLLIPPTCMGDDMTPFLVTRTSSIVIFTMQLCSSIVLLAPLFAPFVVGAGNAHQIDSVSGLGPVDKAYVDLKTHKVFVEGDVPADGAIEERSYQTGNPQDTIVKLLKKNNGYGFCKAFCPGYSPKPVTKTNMKTAIKTIYKTSTQTPRPVTVTLTATAGAPSAVAVTETTTQSTTVDLILTAEPSTITSTSLVFATETETVTSTVTSTIAIPTETAFKRRGQSPPSWLRGYASHLFCPACNRAWPKPSPKTTTICKTTTRSTTVTRTTSLPVSTKTATATVTPVANTITTTATAVLTFTNTETYTPLETQTVEETSTTTVTQTATSTVSICAQQTNGIGGISAHAGSHLEVAKTPDVSGCCLACYSSPFGCQKWAFLGADFCFLAVGGTSAGGGVCPNGKGNAELMLGGPESLAGVRGLVKRKRR</sequence>
<dbReference type="SUPFAM" id="SSF47336">
    <property type="entry name" value="ACP-like"/>
    <property type="match status" value="1"/>
</dbReference>
<dbReference type="InterPro" id="IPR036736">
    <property type="entry name" value="ACP-like_sf"/>
</dbReference>